<evidence type="ECO:0000313" key="2">
    <source>
        <dbReference type="Proteomes" id="UP000054567"/>
    </source>
</evidence>
<protein>
    <submittedName>
        <fullName evidence="1">Uncharacterized protein</fullName>
    </submittedName>
</protein>
<dbReference type="VEuPathDB" id="FungiDB:CPAG_06533"/>
<dbReference type="Proteomes" id="UP000054567">
    <property type="component" value="Unassembled WGS sequence"/>
</dbReference>
<sequence>MEFCAIIRTAFRLRWYEARPGGDWISFPTFPESREISDLPVVPIAFWPQRNKLETLRFKRGKTLIDILGENVQGSAHMSYSSPRWQSDDPVARPTHEIDGHIVLELLILFREERNTSVITPCWALKGKRD</sequence>
<reference evidence="2" key="2">
    <citation type="journal article" date="2009" name="Genome Res.">
        <title>Comparative genomic analyses of the human fungal pathogens Coccidioides and their relatives.</title>
        <authorList>
            <person name="Sharpton T.J."/>
            <person name="Stajich J.E."/>
            <person name="Rounsley S.D."/>
            <person name="Gardner M.J."/>
            <person name="Wortman J.R."/>
            <person name="Jordar V.S."/>
            <person name="Maiti R."/>
            <person name="Kodira C.D."/>
            <person name="Neafsey D.E."/>
            <person name="Zeng Q."/>
            <person name="Hung C.-Y."/>
            <person name="McMahan C."/>
            <person name="Muszewska A."/>
            <person name="Grynberg M."/>
            <person name="Mandel M.A."/>
            <person name="Kellner E.M."/>
            <person name="Barker B.M."/>
            <person name="Galgiani J.N."/>
            <person name="Orbach M.J."/>
            <person name="Kirkland T.N."/>
            <person name="Cole G.T."/>
            <person name="Henn M.R."/>
            <person name="Birren B.W."/>
            <person name="Taylor J.W."/>
        </authorList>
    </citation>
    <scope>NUCLEOTIDE SEQUENCE [LARGE SCALE GENOMIC DNA]</scope>
    <source>
        <strain evidence="2">RMSCC 3488</strain>
    </source>
</reference>
<dbReference type="AlphaFoldDB" id="A0A0J6FB27"/>
<gene>
    <name evidence="1" type="ORF">CPAG_06533</name>
</gene>
<reference evidence="2" key="3">
    <citation type="journal article" date="2010" name="Genome Res.">
        <title>Population genomic sequencing of Coccidioides fungi reveals recent hybridization and transposon control.</title>
        <authorList>
            <person name="Neafsey D.E."/>
            <person name="Barker B.M."/>
            <person name="Sharpton T.J."/>
            <person name="Stajich J.E."/>
            <person name="Park D.J."/>
            <person name="Whiston E."/>
            <person name="Hung C.-Y."/>
            <person name="McMahan C."/>
            <person name="White J."/>
            <person name="Sykes S."/>
            <person name="Heiman D."/>
            <person name="Young S."/>
            <person name="Zeng Q."/>
            <person name="Abouelleil A."/>
            <person name="Aftuck L."/>
            <person name="Bessette D."/>
            <person name="Brown A."/>
            <person name="FitzGerald M."/>
            <person name="Lui A."/>
            <person name="Macdonald J.P."/>
            <person name="Priest M."/>
            <person name="Orbach M.J."/>
            <person name="Galgiani J.N."/>
            <person name="Kirkland T.N."/>
            <person name="Cole G.T."/>
            <person name="Birren B.W."/>
            <person name="Henn M.R."/>
            <person name="Taylor J.W."/>
            <person name="Rounsley S.D."/>
        </authorList>
    </citation>
    <scope>NUCLEOTIDE SEQUENCE [LARGE SCALE GENOMIC DNA]</scope>
    <source>
        <strain evidence="2">RMSCC 3488</strain>
    </source>
</reference>
<evidence type="ECO:0000313" key="1">
    <source>
        <dbReference type="EMBL" id="KMM70221.1"/>
    </source>
</evidence>
<dbReference type="EMBL" id="DS268112">
    <property type="protein sequence ID" value="KMM70221.1"/>
    <property type="molecule type" value="Genomic_DNA"/>
</dbReference>
<reference evidence="1 2" key="1">
    <citation type="submission" date="2007-06" db="EMBL/GenBank/DDBJ databases">
        <title>The Genome Sequence of Coccidioides posadasii RMSCC_3488.</title>
        <authorList>
            <consortium name="Coccidioides Genome Resources Consortium"/>
            <consortium name="The Broad Institute Genome Sequencing Platform"/>
            <person name="Henn M.R."/>
            <person name="Sykes S."/>
            <person name="Young S."/>
            <person name="Jaffe D."/>
            <person name="Berlin A."/>
            <person name="Alvarez P."/>
            <person name="Butler J."/>
            <person name="Gnerre S."/>
            <person name="Grabherr M."/>
            <person name="Mauceli E."/>
            <person name="Brockman W."/>
            <person name="Kodira C."/>
            <person name="Alvarado L."/>
            <person name="Zeng Q."/>
            <person name="Crawford M."/>
            <person name="Antoine C."/>
            <person name="Devon K."/>
            <person name="Galgiani J."/>
            <person name="Orsborn K."/>
            <person name="Lewis M.L."/>
            <person name="Nusbaum C."/>
            <person name="Galagan J."/>
            <person name="Birren B."/>
        </authorList>
    </citation>
    <scope>NUCLEOTIDE SEQUENCE [LARGE SCALE GENOMIC DNA]</scope>
    <source>
        <strain evidence="1 2">RMSCC 3488</strain>
    </source>
</reference>
<name>A0A0J6FB27_COCPO</name>
<accession>A0A0J6FB27</accession>
<proteinExistence type="predicted"/>
<organism evidence="1 2">
    <name type="scientific">Coccidioides posadasii RMSCC 3488</name>
    <dbReference type="NCBI Taxonomy" id="454284"/>
    <lineage>
        <taxon>Eukaryota</taxon>
        <taxon>Fungi</taxon>
        <taxon>Dikarya</taxon>
        <taxon>Ascomycota</taxon>
        <taxon>Pezizomycotina</taxon>
        <taxon>Eurotiomycetes</taxon>
        <taxon>Eurotiomycetidae</taxon>
        <taxon>Onygenales</taxon>
        <taxon>Onygenaceae</taxon>
        <taxon>Coccidioides</taxon>
    </lineage>
</organism>